<reference evidence="1" key="1">
    <citation type="journal article" date="2015" name="Nature">
        <title>Complex archaea that bridge the gap between prokaryotes and eukaryotes.</title>
        <authorList>
            <person name="Spang A."/>
            <person name="Saw J.H."/>
            <person name="Jorgensen S.L."/>
            <person name="Zaremba-Niedzwiedzka K."/>
            <person name="Martijn J."/>
            <person name="Lind A.E."/>
            <person name="van Eijk R."/>
            <person name="Schleper C."/>
            <person name="Guy L."/>
            <person name="Ettema T.J."/>
        </authorList>
    </citation>
    <scope>NUCLEOTIDE SEQUENCE</scope>
</reference>
<gene>
    <name evidence="1" type="ORF">LCGC14_0730760</name>
</gene>
<dbReference type="EMBL" id="LAZR01001689">
    <property type="protein sequence ID" value="KKN40692.1"/>
    <property type="molecule type" value="Genomic_DNA"/>
</dbReference>
<organism evidence="1">
    <name type="scientific">marine sediment metagenome</name>
    <dbReference type="NCBI Taxonomy" id="412755"/>
    <lineage>
        <taxon>unclassified sequences</taxon>
        <taxon>metagenomes</taxon>
        <taxon>ecological metagenomes</taxon>
    </lineage>
</organism>
<sequence>MFKLQLIDDMNGLDTWREFRSLGAVVSRAISFVSSDPDRLALLNMPDGSTFGFFSDSNVINIANYSHPGEDIAMHLRPEFFRRREVVVKRDSELLGKIARMFGYEVSISVVPEFA</sequence>
<protein>
    <submittedName>
        <fullName evidence="1">Uncharacterized protein</fullName>
    </submittedName>
</protein>
<evidence type="ECO:0000313" key="1">
    <source>
        <dbReference type="EMBL" id="KKN40692.1"/>
    </source>
</evidence>
<dbReference type="AlphaFoldDB" id="A0A0F9QUJ7"/>
<comment type="caution">
    <text evidence="1">The sequence shown here is derived from an EMBL/GenBank/DDBJ whole genome shotgun (WGS) entry which is preliminary data.</text>
</comment>
<accession>A0A0F9QUJ7</accession>
<name>A0A0F9QUJ7_9ZZZZ</name>
<proteinExistence type="predicted"/>